<accession>A0ABX7CBJ1</accession>
<dbReference type="GO" id="GO:0032259">
    <property type="term" value="P:methylation"/>
    <property type="evidence" value="ECO:0007669"/>
    <property type="project" value="UniProtKB-KW"/>
</dbReference>
<proteinExistence type="inferred from homology"/>
<evidence type="ECO:0000313" key="8">
    <source>
        <dbReference type="EMBL" id="QQS86769.1"/>
    </source>
</evidence>
<dbReference type="Pfam" id="PF00590">
    <property type="entry name" value="TP_methylase"/>
    <property type="match status" value="1"/>
</dbReference>
<dbReference type="NCBIfam" id="TIGR01465">
    <property type="entry name" value="cobM_cbiF"/>
    <property type="match status" value="1"/>
</dbReference>
<dbReference type="PANTHER" id="PTHR45790:SF4">
    <property type="entry name" value="COBALT-PRECORRIN-4 C(11)-METHYLTRANSFERASE"/>
    <property type="match status" value="1"/>
</dbReference>
<dbReference type="EMBL" id="CP068114">
    <property type="protein sequence ID" value="QQS86769.1"/>
    <property type="molecule type" value="Genomic_DNA"/>
</dbReference>
<dbReference type="RefSeq" id="WP_201626294.1">
    <property type="nucleotide sequence ID" value="NZ_CP068114.1"/>
</dbReference>
<dbReference type="InterPro" id="IPR035996">
    <property type="entry name" value="4pyrrol_Methylase_sf"/>
</dbReference>
<dbReference type="Proteomes" id="UP000595375">
    <property type="component" value="Chromosome"/>
</dbReference>
<comment type="similarity">
    <text evidence="2">Belongs to the precorrin methyltransferase family.</text>
</comment>
<dbReference type="PROSITE" id="PS00839">
    <property type="entry name" value="SUMT_1"/>
    <property type="match status" value="1"/>
</dbReference>
<keyword evidence="3" id="KW-0169">Cobalamin biosynthesis</keyword>
<reference evidence="8 9" key="1">
    <citation type="submission" date="2021-01" db="EMBL/GenBank/DDBJ databases">
        <title>FDA dAtabase for Regulatory Grade micrObial Sequences (FDA-ARGOS): Supporting development and validation of Infectious Disease Dx tests.</title>
        <authorList>
            <person name="Sproer C."/>
            <person name="Gronow S."/>
            <person name="Severitt S."/>
            <person name="Schroder I."/>
            <person name="Tallon L."/>
            <person name="Sadzewicz L."/>
            <person name="Zhao X."/>
            <person name="Boylan J."/>
            <person name="Ott S."/>
            <person name="Bowen H."/>
            <person name="Vavikolanu K."/>
            <person name="Mehta A."/>
            <person name="Aluvathingal J."/>
            <person name="Nadendla S."/>
            <person name="Lowell S."/>
            <person name="Myers T."/>
            <person name="Yan Y."/>
            <person name="Sichtig H."/>
        </authorList>
    </citation>
    <scope>NUCLEOTIDE SEQUENCE [LARGE SCALE GENOMIC DNA]</scope>
    <source>
        <strain evidence="8 9">FDAARGOS_1126</strain>
    </source>
</reference>
<evidence type="ECO:0000259" key="7">
    <source>
        <dbReference type="Pfam" id="PF00590"/>
    </source>
</evidence>
<dbReference type="InterPro" id="IPR000878">
    <property type="entry name" value="4pyrrol_Mease"/>
</dbReference>
<dbReference type="Gene3D" id="3.40.1010.10">
    <property type="entry name" value="Cobalt-precorrin-4 Transmethylase, Domain 1"/>
    <property type="match status" value="1"/>
</dbReference>
<evidence type="ECO:0000256" key="3">
    <source>
        <dbReference type="ARBA" id="ARBA00022573"/>
    </source>
</evidence>
<dbReference type="InterPro" id="IPR006362">
    <property type="entry name" value="Cbl_synth_CobM/CibF"/>
</dbReference>
<keyword evidence="5 8" id="KW-0808">Transferase</keyword>
<dbReference type="SUPFAM" id="SSF53790">
    <property type="entry name" value="Tetrapyrrole methylase"/>
    <property type="match status" value="1"/>
</dbReference>
<dbReference type="InterPro" id="IPR014777">
    <property type="entry name" value="4pyrrole_Mease_sub1"/>
</dbReference>
<evidence type="ECO:0000256" key="1">
    <source>
        <dbReference type="ARBA" id="ARBA00004953"/>
    </source>
</evidence>
<evidence type="ECO:0000256" key="5">
    <source>
        <dbReference type="ARBA" id="ARBA00022679"/>
    </source>
</evidence>
<keyword evidence="4 8" id="KW-0489">Methyltransferase</keyword>
<dbReference type="InterPro" id="IPR014776">
    <property type="entry name" value="4pyrrole_Mease_sub2"/>
</dbReference>
<gene>
    <name evidence="8" type="primary">cobM</name>
    <name evidence="8" type="ORF">I6I83_06865</name>
</gene>
<dbReference type="Gene3D" id="3.30.950.10">
    <property type="entry name" value="Methyltransferase, Cobalt-precorrin-4 Transmethylase, Domain 2"/>
    <property type="match status" value="1"/>
</dbReference>
<evidence type="ECO:0000256" key="4">
    <source>
        <dbReference type="ARBA" id="ARBA00022603"/>
    </source>
</evidence>
<sequence length="257" mass="28520">MEKYKEKVYFIGAGPGDPELITIKGQRIVKEADVIIYAGSLVPKEVIDCRKDGAEIYNSASMTLNEVIDVTVKAIKDGKKVARVHTGDPAIYGAHREQMDMLDEYGIEYEVIPGVSSFLASAAALKKEFTLPNVSQTVICTRIEGRTAVPEKESLESLAKHRASMAIFLSVHMIDKVVEALATSYPMTTPVAVVQRASWPDQKIVLGTLETIEEKVKEAGINKTAQILVGDFLGNEYEKSKLYDKYFTHEYREAVKK</sequence>
<evidence type="ECO:0000256" key="2">
    <source>
        <dbReference type="ARBA" id="ARBA00005879"/>
    </source>
</evidence>
<dbReference type="CDD" id="cd11641">
    <property type="entry name" value="Precorrin-4_C11-MT"/>
    <property type="match status" value="1"/>
</dbReference>
<dbReference type="EC" id="2.1.1.133" evidence="8"/>
<evidence type="ECO:0000256" key="6">
    <source>
        <dbReference type="ARBA" id="ARBA00022691"/>
    </source>
</evidence>
<dbReference type="InterPro" id="IPR050161">
    <property type="entry name" value="Siro_Cobalamin_biosynth"/>
</dbReference>
<keyword evidence="9" id="KW-1185">Reference proteome</keyword>
<protein>
    <submittedName>
        <fullName evidence="8">Precorrin-4 C(11)-methyltransferase</fullName>
        <ecNumber evidence="8">2.1.1.133</ecNumber>
    </submittedName>
</protein>
<keyword evidence="6" id="KW-0949">S-adenosyl-L-methionine</keyword>
<dbReference type="GO" id="GO:0046026">
    <property type="term" value="F:precorrin-4 C11-methyltransferase activity"/>
    <property type="evidence" value="ECO:0007669"/>
    <property type="project" value="UniProtKB-EC"/>
</dbReference>
<dbReference type="PANTHER" id="PTHR45790">
    <property type="entry name" value="SIROHEME SYNTHASE-RELATED"/>
    <property type="match status" value="1"/>
</dbReference>
<evidence type="ECO:0000313" key="9">
    <source>
        <dbReference type="Proteomes" id="UP000595375"/>
    </source>
</evidence>
<feature type="domain" description="Tetrapyrrole methylase" evidence="7">
    <location>
        <begin position="7"/>
        <end position="212"/>
    </location>
</feature>
<name>A0ABX7CBJ1_9FUSO</name>
<comment type="pathway">
    <text evidence="1">Cofactor biosynthesis; adenosylcobalamin biosynthesis.</text>
</comment>
<organism evidence="8 9">
    <name type="scientific">Fusobacterium canifelinum</name>
    <dbReference type="NCBI Taxonomy" id="285729"/>
    <lineage>
        <taxon>Bacteria</taxon>
        <taxon>Fusobacteriati</taxon>
        <taxon>Fusobacteriota</taxon>
        <taxon>Fusobacteriia</taxon>
        <taxon>Fusobacteriales</taxon>
        <taxon>Fusobacteriaceae</taxon>
        <taxon>Fusobacterium</taxon>
    </lineage>
</organism>
<dbReference type="InterPro" id="IPR003043">
    <property type="entry name" value="Uropor_MeTrfase_CS"/>
</dbReference>